<sequence length="151" mass="16978">MELSHTDIALVKLHDEVKFENETFESPLSGATPTRLKEFVPANNTQIGSEIYMNNPYLGYSEGTCGPHVRMRVPNDDPNEPELQWIKARWLYLGQGFIDHLEDGICGSAIWNGDGDVIGFFRYAPRSGHFLDWCCAVAADNVIDRGFKIAE</sequence>
<dbReference type="EMBL" id="GG692438">
    <property type="protein sequence ID" value="EER36750.1"/>
    <property type="molecule type" value="Genomic_DNA"/>
</dbReference>
<protein>
    <submittedName>
        <fullName evidence="1">Uncharacterized protein</fullName>
    </submittedName>
</protein>
<evidence type="ECO:0000313" key="2">
    <source>
        <dbReference type="Proteomes" id="UP000002624"/>
    </source>
</evidence>
<accession>C6HSK0</accession>
<dbReference type="Proteomes" id="UP000002624">
    <property type="component" value="Unassembled WGS sequence"/>
</dbReference>
<name>C6HSK0_AJECH</name>
<dbReference type="VEuPathDB" id="FungiDB:HCDG_09181"/>
<dbReference type="OMA" id="QSTWIRC"/>
<dbReference type="STRING" id="544712.C6HSK0"/>
<evidence type="ECO:0000313" key="1">
    <source>
        <dbReference type="EMBL" id="EER36750.1"/>
    </source>
</evidence>
<gene>
    <name evidence="1" type="ORF">HCDG_09181</name>
</gene>
<reference evidence="2" key="1">
    <citation type="submission" date="2009-05" db="EMBL/GenBank/DDBJ databases">
        <title>The genome sequence of Ajellomyces capsulatus strain H143.</title>
        <authorList>
            <person name="Champion M."/>
            <person name="Cuomo C.A."/>
            <person name="Ma L.-J."/>
            <person name="Henn M.R."/>
            <person name="Sil A."/>
            <person name="Goldman B."/>
            <person name="Young S.K."/>
            <person name="Kodira C.D."/>
            <person name="Zeng Q."/>
            <person name="Koehrsen M."/>
            <person name="Alvarado L."/>
            <person name="Berlin A.M."/>
            <person name="Borenstein D."/>
            <person name="Chen Z."/>
            <person name="Engels R."/>
            <person name="Freedman E."/>
            <person name="Gellesch M."/>
            <person name="Goldberg J."/>
            <person name="Griggs A."/>
            <person name="Gujja S."/>
            <person name="Heiman D.I."/>
            <person name="Hepburn T.A."/>
            <person name="Howarth C."/>
            <person name="Jen D."/>
            <person name="Larson L."/>
            <person name="Lewis B."/>
            <person name="Mehta T."/>
            <person name="Park D."/>
            <person name="Pearson M."/>
            <person name="Roberts A."/>
            <person name="Saif S."/>
            <person name="Shea T.D."/>
            <person name="Shenoy N."/>
            <person name="Sisk P."/>
            <person name="Stolte C."/>
            <person name="Sykes S."/>
            <person name="Walk T."/>
            <person name="White J."/>
            <person name="Yandava C."/>
            <person name="Klein B."/>
            <person name="McEwen J.G."/>
            <person name="Puccia R."/>
            <person name="Goldman G.H."/>
            <person name="Felipe M.S."/>
            <person name="Nino-Vega G."/>
            <person name="San-Blas G."/>
            <person name="Taylor J.W."/>
            <person name="Mendoza L."/>
            <person name="Galagan J.E."/>
            <person name="Nusbaum C."/>
            <person name="Birren B.W."/>
        </authorList>
    </citation>
    <scope>NUCLEOTIDE SEQUENCE [LARGE SCALE GENOMIC DNA]</scope>
    <source>
        <strain evidence="2">H143</strain>
    </source>
</reference>
<dbReference type="AlphaFoldDB" id="C6HSK0"/>
<dbReference type="HOGENOM" id="CLU_1461739_0_0_1"/>
<organism evidence="1 2">
    <name type="scientific">Ajellomyces capsulatus (strain H143)</name>
    <name type="common">Darling's disease fungus</name>
    <name type="synonym">Histoplasma capsulatum</name>
    <dbReference type="NCBI Taxonomy" id="544712"/>
    <lineage>
        <taxon>Eukaryota</taxon>
        <taxon>Fungi</taxon>
        <taxon>Dikarya</taxon>
        <taxon>Ascomycota</taxon>
        <taxon>Pezizomycotina</taxon>
        <taxon>Eurotiomycetes</taxon>
        <taxon>Eurotiomycetidae</taxon>
        <taxon>Onygenales</taxon>
        <taxon>Ajellomycetaceae</taxon>
        <taxon>Histoplasma</taxon>
    </lineage>
</organism>
<proteinExistence type="predicted"/>